<keyword evidence="2" id="KW-1185">Reference proteome</keyword>
<evidence type="ECO:0000313" key="2">
    <source>
        <dbReference type="Proteomes" id="UP000282060"/>
    </source>
</evidence>
<evidence type="ECO:0000313" key="1">
    <source>
        <dbReference type="EMBL" id="RTR34397.1"/>
    </source>
</evidence>
<comment type="caution">
    <text evidence="1">The sequence shown here is derived from an EMBL/GenBank/DDBJ whole genome shotgun (WGS) entry which is preliminary data.</text>
</comment>
<organism evidence="1 2">
    <name type="scientific">Shewanella atlantica</name>
    <dbReference type="NCBI Taxonomy" id="271099"/>
    <lineage>
        <taxon>Bacteria</taxon>
        <taxon>Pseudomonadati</taxon>
        <taxon>Pseudomonadota</taxon>
        <taxon>Gammaproteobacteria</taxon>
        <taxon>Alteromonadales</taxon>
        <taxon>Shewanellaceae</taxon>
        <taxon>Shewanella</taxon>
    </lineage>
</organism>
<dbReference type="Proteomes" id="UP000282060">
    <property type="component" value="Unassembled WGS sequence"/>
</dbReference>
<sequence>MKTQSKKSLIYLAVGLSITMVGCGGSDNDSTPDPTPTPVVLSGVFSDSPVSGLGFETASQSGVTDAEGMFDYLEGEEVVFFLGGTRFPSVTAQSEVTPMDLYQTELASDIGVVNTLRILQSLDQDHNPENGIQLAEGINEILAGTEMDPQAPQFEQQATAALVVAGMSADDLVDSNEALAHFGQGRPYQLADLTGRWHSVFFTVPVMGTASQNSLNYTVESWDVTEQALVTSTALIKNPGRELDTETFSINVDEKGRITLFDEDLAGLDMGLSANKDVIANYFADEDGLEQELGLAIKLSNGHSVSDLEGLWHNLSIETPVADNFNPTEFGVWADSMQVDAQGHAVIKEMALPNQQAQTGSEELTFTLDDTGKVAFDGDDETNVMYISRSNDVILRHGHKAGRANFVVMLKSSLTPSLADLQGSWRLYNLQVPNEGDMDPAGFGYWIVDLSFDDKGNATWSHIATSEDAFLTEQSMTMSLNNGVFTGDEDLWAMNQTKDLMVVTSIYDGKAAYAIAIKQVR</sequence>
<dbReference type="PROSITE" id="PS51257">
    <property type="entry name" value="PROKAR_LIPOPROTEIN"/>
    <property type="match status" value="1"/>
</dbReference>
<dbReference type="AlphaFoldDB" id="A0A3S0IKC7"/>
<name>A0A3S0IKC7_9GAMM</name>
<gene>
    <name evidence="1" type="ORF">EKG39_01605</name>
</gene>
<accession>A0A3S0IKC7</accession>
<dbReference type="EMBL" id="RXNV01000001">
    <property type="protein sequence ID" value="RTR34397.1"/>
    <property type="molecule type" value="Genomic_DNA"/>
</dbReference>
<proteinExistence type="predicted"/>
<protein>
    <submittedName>
        <fullName evidence="1">Uncharacterized protein</fullName>
    </submittedName>
</protein>
<reference evidence="1 2" key="1">
    <citation type="submission" date="2018-12" db="EMBL/GenBank/DDBJ databases">
        <authorList>
            <person name="Yu L."/>
        </authorList>
    </citation>
    <scope>NUCLEOTIDE SEQUENCE [LARGE SCALE GENOMIC DNA]</scope>
    <source>
        <strain evidence="1 2">HAW-EB5</strain>
    </source>
</reference>